<dbReference type="Gene3D" id="3.10.20.30">
    <property type="match status" value="1"/>
</dbReference>
<dbReference type="EMBL" id="CP007029">
    <property type="protein sequence ID" value="AHE97735.1"/>
    <property type="molecule type" value="Genomic_DNA"/>
</dbReference>
<dbReference type="InterPro" id="IPR017927">
    <property type="entry name" value="FAD-bd_FR_type"/>
</dbReference>
<evidence type="ECO:0000313" key="3">
    <source>
        <dbReference type="EMBL" id="AHE97735.1"/>
    </source>
</evidence>
<dbReference type="PANTHER" id="PTHR47354">
    <property type="entry name" value="NADH OXIDOREDUCTASE HCR"/>
    <property type="match status" value="1"/>
</dbReference>
<evidence type="ECO:0000313" key="4">
    <source>
        <dbReference type="Proteomes" id="UP000005289"/>
    </source>
</evidence>
<dbReference type="Pfam" id="PF00111">
    <property type="entry name" value="Fer2"/>
    <property type="match status" value="1"/>
</dbReference>
<accession>W0DLI8</accession>
<feature type="domain" description="FAD-binding FR-type" evidence="2">
    <location>
        <begin position="264"/>
        <end position="365"/>
    </location>
</feature>
<dbReference type="InterPro" id="IPR012675">
    <property type="entry name" value="Beta-grasp_dom_sf"/>
</dbReference>
<reference evidence="3 4" key="1">
    <citation type="submission" date="2013-12" db="EMBL/GenBank/DDBJ databases">
        <authorList>
            <consortium name="DOE Joint Genome Institute"/>
            <person name="Muyzer G."/>
            <person name="Huntemann M."/>
            <person name="Han J."/>
            <person name="Chen A."/>
            <person name="Kyrpides N."/>
            <person name="Mavromatis K."/>
            <person name="Markowitz V."/>
            <person name="Palaniappan K."/>
            <person name="Ivanova N."/>
            <person name="Schaumberg A."/>
            <person name="Pati A."/>
            <person name="Liolios K."/>
            <person name="Nordberg H.P."/>
            <person name="Cantor M.N."/>
            <person name="Hua S.X."/>
            <person name="Woyke T."/>
        </authorList>
    </citation>
    <scope>NUCLEOTIDE SEQUENCE [LARGE SCALE GENOMIC DNA]</scope>
    <source>
        <strain evidence="3 4">ARh 1</strain>
    </source>
</reference>
<dbReference type="SUPFAM" id="SSF63380">
    <property type="entry name" value="Riboflavin synthase domain-like"/>
    <property type="match status" value="1"/>
</dbReference>
<proteinExistence type="predicted"/>
<evidence type="ECO:0000259" key="1">
    <source>
        <dbReference type="PROSITE" id="PS51085"/>
    </source>
</evidence>
<dbReference type="KEGG" id="tti:THITH_05055"/>
<keyword evidence="4" id="KW-1185">Reference proteome</keyword>
<dbReference type="STRING" id="713585.THITH_05055"/>
<dbReference type="InterPro" id="IPR050415">
    <property type="entry name" value="MRET"/>
</dbReference>
<dbReference type="RefSeq" id="WP_006748828.1">
    <property type="nucleotide sequence ID" value="NZ_CP007029.1"/>
</dbReference>
<dbReference type="PANTHER" id="PTHR47354:SF5">
    <property type="entry name" value="PROTEIN RFBI"/>
    <property type="match status" value="1"/>
</dbReference>
<protein>
    <submittedName>
        <fullName evidence="3">Ferredoxin</fullName>
    </submittedName>
</protein>
<dbReference type="GO" id="GO:0051536">
    <property type="term" value="F:iron-sulfur cluster binding"/>
    <property type="evidence" value="ECO:0007669"/>
    <property type="project" value="InterPro"/>
</dbReference>
<dbReference type="Gene3D" id="2.40.30.10">
    <property type="entry name" value="Translation factors"/>
    <property type="match status" value="1"/>
</dbReference>
<name>W0DLI8_9GAMM</name>
<sequence length="498" mass="55015">MDKQLSVIRAARLAGVTRGELQTRIKCGDLPSFDGTVRVDDLLELYPGTRLEDDRTLERVDRIKAAALGRDIAGRSLPEPQVLAERLAILGHKLTRARWQAEHYAAVFEALESRLRELEKRRDGPTRAVAQDIKLWMQSALHQGLAESDLAGSALADRSHWMSVMAPQVRLLPDHQEFLVEGSDTVLDAALRAGLSISYGCSNGNCGECKARVVSGEVRAVRPHDYVIPESERDQGYALMCAVAPVTDLVVEVGVARSPDQIPLQTIEAMVRDVEQPGPHLRVVRVQTPRTRRLRFLGGQYVRVRLDEGRVEGRLPLANCPCDDRNLVLHVAEDRDDAFAVYCFERLAKGERVEIEGPYGDFVIGDEVERPLVFLACDTGFAPIKSLIEHVIALDIADAMDLVWLATGAIGHYEDNLCRSWGDALDNFRYKPVRVGAASDREAWPALIAGSLSRVQEPAGRDYYVAGPGRFIEAAATVLDRLGVPPERRFLQGIPPAA</sequence>
<dbReference type="PROSITE" id="PS51384">
    <property type="entry name" value="FAD_FR"/>
    <property type="match status" value="1"/>
</dbReference>
<dbReference type="AlphaFoldDB" id="W0DLI8"/>
<dbReference type="CDD" id="cd00207">
    <property type="entry name" value="fer2"/>
    <property type="match status" value="1"/>
</dbReference>
<feature type="domain" description="2Fe-2S ferredoxin-type" evidence="1">
    <location>
        <begin position="167"/>
        <end position="257"/>
    </location>
</feature>
<dbReference type="InterPro" id="IPR001041">
    <property type="entry name" value="2Fe-2S_ferredoxin-type"/>
</dbReference>
<gene>
    <name evidence="3" type="ORF">THITH_05055</name>
</gene>
<dbReference type="InterPro" id="IPR039261">
    <property type="entry name" value="FNR_nucleotide-bd"/>
</dbReference>
<dbReference type="InterPro" id="IPR036010">
    <property type="entry name" value="2Fe-2S_ferredoxin-like_sf"/>
</dbReference>
<dbReference type="HOGENOM" id="CLU_548488_0_0_6"/>
<dbReference type="Gene3D" id="3.40.50.80">
    <property type="entry name" value="Nucleotide-binding domain of ferredoxin-NADP reductase (FNR) module"/>
    <property type="match status" value="1"/>
</dbReference>
<evidence type="ECO:0000259" key="2">
    <source>
        <dbReference type="PROSITE" id="PS51384"/>
    </source>
</evidence>
<dbReference type="SUPFAM" id="SSF52343">
    <property type="entry name" value="Ferredoxin reductase-like, C-terminal NADP-linked domain"/>
    <property type="match status" value="1"/>
</dbReference>
<organism evidence="3 4">
    <name type="scientific">Thioalkalivibrio paradoxus ARh 1</name>
    <dbReference type="NCBI Taxonomy" id="713585"/>
    <lineage>
        <taxon>Bacteria</taxon>
        <taxon>Pseudomonadati</taxon>
        <taxon>Pseudomonadota</taxon>
        <taxon>Gammaproteobacteria</taxon>
        <taxon>Chromatiales</taxon>
        <taxon>Ectothiorhodospiraceae</taxon>
        <taxon>Thioalkalivibrio</taxon>
    </lineage>
</organism>
<dbReference type="Proteomes" id="UP000005289">
    <property type="component" value="Chromosome"/>
</dbReference>
<dbReference type="SUPFAM" id="SSF54292">
    <property type="entry name" value="2Fe-2S ferredoxin-like"/>
    <property type="match status" value="1"/>
</dbReference>
<dbReference type="GO" id="GO:0016491">
    <property type="term" value="F:oxidoreductase activity"/>
    <property type="evidence" value="ECO:0007669"/>
    <property type="project" value="InterPro"/>
</dbReference>
<dbReference type="PRINTS" id="PR00410">
    <property type="entry name" value="PHEHYDRXLASE"/>
</dbReference>
<dbReference type="InterPro" id="IPR017938">
    <property type="entry name" value="Riboflavin_synthase-like_b-brl"/>
</dbReference>
<dbReference type="PROSITE" id="PS51085">
    <property type="entry name" value="2FE2S_FER_2"/>
    <property type="match status" value="1"/>
</dbReference>